<evidence type="ECO:0000313" key="2">
    <source>
        <dbReference type="EMBL" id="TDO35739.1"/>
    </source>
</evidence>
<evidence type="ECO:0000313" key="3">
    <source>
        <dbReference type="Proteomes" id="UP000295388"/>
    </source>
</evidence>
<dbReference type="Proteomes" id="UP000295388">
    <property type="component" value="Unassembled WGS sequence"/>
</dbReference>
<proteinExistence type="predicted"/>
<feature type="region of interest" description="Disordered" evidence="1">
    <location>
        <begin position="316"/>
        <end position="356"/>
    </location>
</feature>
<sequence length="438" mass="46533">MTRAFTAPRFQTAFDRVVEPLTLPGELRSGETPELTTVDQLVRGVAVIGRFIASAGLIGVKVRPTGHPLRVTAHFSFDSMSLEWWDERITTAGPGAVAPRLFVVRAQGRTRGAVLLIRPAAGFTRAATGVVSFDLRPEELTAEGLFVLEVVSIDEGRPAWAQAAVAGSIGIMLWAIEFTEVDGDREIGLASTGQLPVDPKSGTLPLSGEYYVANPNDGDEPRSWIARATVVEPLVPSPKAVPVVEPVVPVVEPVAPVAEQGVEPVESLPRASRGIKRRVKRGVRRAARWVVPLAAVPVARRLSKRAAVLERRVLRAAKRPSAGSASPVSAIPPTPPPPPPPPPTPPAPPGPPPNPLADAMADLVSRNLVQVELVGVEPGATPGVQVRAREDAEIEIVTDGPLTGPALIRLSIDPAVLREVPGVDDRTVRWDLVVRAES</sequence>
<keyword evidence="3" id="KW-1185">Reference proteome</keyword>
<feature type="compositionally biased region" description="Pro residues" evidence="1">
    <location>
        <begin position="330"/>
        <end position="355"/>
    </location>
</feature>
<organism evidence="2 3">
    <name type="scientific">Kribbella caucasensis</name>
    <dbReference type="NCBI Taxonomy" id="2512215"/>
    <lineage>
        <taxon>Bacteria</taxon>
        <taxon>Bacillati</taxon>
        <taxon>Actinomycetota</taxon>
        <taxon>Actinomycetes</taxon>
        <taxon>Propionibacteriales</taxon>
        <taxon>Kribbellaceae</taxon>
        <taxon>Kribbella</taxon>
    </lineage>
</organism>
<name>A0A4R6JI87_9ACTN</name>
<comment type="caution">
    <text evidence="2">The sequence shown here is derived from an EMBL/GenBank/DDBJ whole genome shotgun (WGS) entry which is preliminary data.</text>
</comment>
<protein>
    <submittedName>
        <fullName evidence="2">Uncharacterized protein</fullName>
    </submittedName>
</protein>
<dbReference type="EMBL" id="SNWQ01000021">
    <property type="protein sequence ID" value="TDO35739.1"/>
    <property type="molecule type" value="Genomic_DNA"/>
</dbReference>
<accession>A0A4R6JI87</accession>
<dbReference type="OrthoDB" id="3505438at2"/>
<gene>
    <name evidence="2" type="ORF">EV643_12111</name>
</gene>
<dbReference type="RefSeq" id="WP_133804216.1">
    <property type="nucleotide sequence ID" value="NZ_SNWQ01000021.1"/>
</dbReference>
<evidence type="ECO:0000256" key="1">
    <source>
        <dbReference type="SAM" id="MobiDB-lite"/>
    </source>
</evidence>
<dbReference type="AlphaFoldDB" id="A0A4R6JI87"/>
<reference evidence="2 3" key="1">
    <citation type="submission" date="2019-03" db="EMBL/GenBank/DDBJ databases">
        <title>Genomic Encyclopedia of Type Strains, Phase III (KMG-III): the genomes of soil and plant-associated and newly described type strains.</title>
        <authorList>
            <person name="Whitman W."/>
        </authorList>
    </citation>
    <scope>NUCLEOTIDE SEQUENCE [LARGE SCALE GENOMIC DNA]</scope>
    <source>
        <strain evidence="2 3">VKM Ac-2527</strain>
    </source>
</reference>